<dbReference type="EMBL" id="MFDD01000010">
    <property type="protein sequence ID" value="OGE40438.1"/>
    <property type="molecule type" value="Genomic_DNA"/>
</dbReference>
<dbReference type="Proteomes" id="UP000177328">
    <property type="component" value="Unassembled WGS sequence"/>
</dbReference>
<evidence type="ECO:0000313" key="4">
    <source>
        <dbReference type="Proteomes" id="UP000177328"/>
    </source>
</evidence>
<comment type="caution">
    <text evidence="3">The sequence shown here is derived from an EMBL/GenBank/DDBJ whole genome shotgun (WGS) entry which is preliminary data.</text>
</comment>
<evidence type="ECO:0000313" key="3">
    <source>
        <dbReference type="EMBL" id="OGE40438.1"/>
    </source>
</evidence>
<feature type="domain" description="Nudix hydrolase" evidence="2">
    <location>
        <begin position="1"/>
        <end position="128"/>
    </location>
</feature>
<dbReference type="PROSITE" id="PS51462">
    <property type="entry name" value="NUDIX"/>
    <property type="match status" value="1"/>
</dbReference>
<dbReference type="InterPro" id="IPR020084">
    <property type="entry name" value="NUDIX_hydrolase_CS"/>
</dbReference>
<dbReference type="InterPro" id="IPR015797">
    <property type="entry name" value="NUDIX_hydrolase-like_dom_sf"/>
</dbReference>
<protein>
    <recommendedName>
        <fullName evidence="2">Nudix hydrolase domain-containing protein</fullName>
    </recommendedName>
</protein>
<dbReference type="SUPFAM" id="SSF55811">
    <property type="entry name" value="Nudix"/>
    <property type="match status" value="1"/>
</dbReference>
<dbReference type="PANTHER" id="PTHR43736:SF1">
    <property type="entry name" value="DIHYDRONEOPTERIN TRIPHOSPHATE DIPHOSPHATASE"/>
    <property type="match status" value="1"/>
</dbReference>
<reference evidence="3 4" key="1">
    <citation type="journal article" date="2016" name="Nat. Commun.">
        <title>Thousands of microbial genomes shed light on interconnected biogeochemical processes in an aquifer system.</title>
        <authorList>
            <person name="Anantharaman K."/>
            <person name="Brown C.T."/>
            <person name="Hug L.A."/>
            <person name="Sharon I."/>
            <person name="Castelle C.J."/>
            <person name="Probst A.J."/>
            <person name="Thomas B.C."/>
            <person name="Singh A."/>
            <person name="Wilkins M.J."/>
            <person name="Karaoz U."/>
            <person name="Brodie E.L."/>
            <person name="Williams K.H."/>
            <person name="Hubbard S.S."/>
            <person name="Banfield J.F."/>
        </authorList>
    </citation>
    <scope>NUCLEOTIDE SEQUENCE [LARGE SCALE GENOMIC DNA]</scope>
</reference>
<proteinExistence type="predicted"/>
<dbReference type="PROSITE" id="PS00893">
    <property type="entry name" value="NUDIX_BOX"/>
    <property type="match status" value="1"/>
</dbReference>
<sequence length="133" mass="15145">MAAFAFVTFDKKALFFLRDNNPSIPFPGHWSLLGGADEPGETFEQTMIRELKEEGDIEVSRYHYLFDSQDPNQPSHAIFSVVLSEDQVKKISKGTEGQEIRWMTLDEIDKLPKVPALANILKTKYQILQSLLS</sequence>
<dbReference type="InterPro" id="IPR000086">
    <property type="entry name" value="NUDIX_hydrolase_dom"/>
</dbReference>
<gene>
    <name evidence="3" type="ORF">A3D25_05430</name>
</gene>
<organism evidence="3 4">
    <name type="scientific">Candidatus Daviesbacteria bacterium RIFCSPHIGHO2_02_FULL_43_12</name>
    <dbReference type="NCBI Taxonomy" id="1797776"/>
    <lineage>
        <taxon>Bacteria</taxon>
        <taxon>Candidatus Daviesiibacteriota</taxon>
    </lineage>
</organism>
<dbReference type="Pfam" id="PF00293">
    <property type="entry name" value="NUDIX"/>
    <property type="match status" value="1"/>
</dbReference>
<accession>A0A1F5KHS1</accession>
<keyword evidence="1" id="KW-0378">Hydrolase</keyword>
<evidence type="ECO:0000259" key="2">
    <source>
        <dbReference type="PROSITE" id="PS51462"/>
    </source>
</evidence>
<dbReference type="AlphaFoldDB" id="A0A1F5KHS1"/>
<dbReference type="Gene3D" id="3.90.79.10">
    <property type="entry name" value="Nucleoside Triphosphate Pyrophosphohydrolase"/>
    <property type="match status" value="1"/>
</dbReference>
<evidence type="ECO:0000256" key="1">
    <source>
        <dbReference type="ARBA" id="ARBA00022801"/>
    </source>
</evidence>
<dbReference type="GO" id="GO:0016787">
    <property type="term" value="F:hydrolase activity"/>
    <property type="evidence" value="ECO:0007669"/>
    <property type="project" value="UniProtKB-KW"/>
</dbReference>
<name>A0A1F5KHS1_9BACT</name>
<dbReference type="PANTHER" id="PTHR43736">
    <property type="entry name" value="ADP-RIBOSE PYROPHOSPHATASE"/>
    <property type="match status" value="1"/>
</dbReference>